<proteinExistence type="predicted"/>
<feature type="region of interest" description="Disordered" evidence="1">
    <location>
        <begin position="97"/>
        <end position="129"/>
    </location>
</feature>
<dbReference type="Proteomes" id="UP001324287">
    <property type="component" value="Chromosome"/>
</dbReference>
<name>A0ABZ1AYZ4_9ACTN</name>
<protein>
    <submittedName>
        <fullName evidence="2">Uncharacterized protein</fullName>
    </submittedName>
</protein>
<feature type="compositionally biased region" description="Low complexity" evidence="1">
    <location>
        <begin position="107"/>
        <end position="127"/>
    </location>
</feature>
<reference evidence="2 3" key="1">
    <citation type="submission" date="2023-12" db="EMBL/GenBank/DDBJ databases">
        <title>Blastococcus brunescens sp. nov., an actonobacterium isolated from sandstone collected in sahara desert.</title>
        <authorList>
            <person name="Gtari M."/>
            <person name="Ghodhbane F."/>
        </authorList>
    </citation>
    <scope>NUCLEOTIDE SEQUENCE [LARGE SCALE GENOMIC DNA]</scope>
    <source>
        <strain evidence="2 3">BMG 8361</strain>
    </source>
</reference>
<evidence type="ECO:0000256" key="1">
    <source>
        <dbReference type="SAM" id="MobiDB-lite"/>
    </source>
</evidence>
<evidence type="ECO:0000313" key="2">
    <source>
        <dbReference type="EMBL" id="WRL63755.1"/>
    </source>
</evidence>
<dbReference type="EMBL" id="CP141261">
    <property type="protein sequence ID" value="WRL63755.1"/>
    <property type="molecule type" value="Genomic_DNA"/>
</dbReference>
<feature type="compositionally biased region" description="Low complexity" evidence="1">
    <location>
        <begin position="20"/>
        <end position="29"/>
    </location>
</feature>
<organism evidence="2 3">
    <name type="scientific">Blastococcus brunescens</name>
    <dbReference type="NCBI Taxonomy" id="1564165"/>
    <lineage>
        <taxon>Bacteria</taxon>
        <taxon>Bacillati</taxon>
        <taxon>Actinomycetota</taxon>
        <taxon>Actinomycetes</taxon>
        <taxon>Geodermatophilales</taxon>
        <taxon>Geodermatophilaceae</taxon>
        <taxon>Blastococcus</taxon>
    </lineage>
</organism>
<sequence length="158" mass="16609">MRPEKADVCSRLPTRAAIESISRPSTSRSVRSRSKVSSCDTDFTPRSGTTGRSSSARASAYNPDPCALPARATRSGSDFAARSPTVFTPIWCSRSAVAGPTPPRRVTGSGCSTSSSHPGGTTTSPSGFCRSEPIFAMSFDVPIPTEPVTPRSPRRCAP</sequence>
<evidence type="ECO:0000313" key="3">
    <source>
        <dbReference type="Proteomes" id="UP001324287"/>
    </source>
</evidence>
<gene>
    <name evidence="2" type="ORF">U6N30_29610</name>
</gene>
<feature type="compositionally biased region" description="Low complexity" evidence="1">
    <location>
        <begin position="46"/>
        <end position="60"/>
    </location>
</feature>
<accession>A0ABZ1AYZ4</accession>
<feature type="region of interest" description="Disordered" evidence="1">
    <location>
        <begin position="1"/>
        <end position="69"/>
    </location>
</feature>
<keyword evidence="3" id="KW-1185">Reference proteome</keyword>